<dbReference type="RefSeq" id="WP_150445112.1">
    <property type="nucleotide sequence ID" value="NZ_VYQE01000003.1"/>
</dbReference>
<dbReference type="AlphaFoldDB" id="A0A5J5GIF6"/>
<sequence>MPHTVLHVAETVQGGIAGYLRMCLDLPRDAFDQKALVPSCQRAHLPEDPRILTYPETARGPRAVLALARHLRRAVRECAPDLLYLHSTLSLLALALVRPDVPVLYCPHGWAAHRFSGTGPRDRAIRSLESRLAGLADRTVNVSRNDAALARHLGYGGRQVVVENAVPPPVPDARSDLFGDGLNLLFVGRFDRQKGLDLLLEAFARARRDRPDLRLHLAGAVVRGGIPTDLPEGAEPLGWVDPGRIDDLYRSVDAVVLPSRWEGLPLVLPEALRNGTPVICSDRAGLPDLVEEGVTGHVLPLCVESWGRRLATLDAARLRAMRPACRAAWAARFDVARFHREISAQMVEAARPSPTGAGISPALSARKSG</sequence>
<dbReference type="CDD" id="cd03801">
    <property type="entry name" value="GT4_PimA-like"/>
    <property type="match status" value="1"/>
</dbReference>
<feature type="region of interest" description="Disordered" evidence="1">
    <location>
        <begin position="349"/>
        <end position="369"/>
    </location>
</feature>
<evidence type="ECO:0000313" key="4">
    <source>
        <dbReference type="EMBL" id="KAA9007830.1"/>
    </source>
</evidence>
<dbReference type="GO" id="GO:0016757">
    <property type="term" value="F:glycosyltransferase activity"/>
    <property type="evidence" value="ECO:0007669"/>
    <property type="project" value="InterPro"/>
</dbReference>
<dbReference type="Pfam" id="PF00534">
    <property type="entry name" value="Glycos_transf_1"/>
    <property type="match status" value="1"/>
</dbReference>
<feature type="domain" description="Glycosyltransferase subfamily 4-like N-terminal" evidence="3">
    <location>
        <begin position="52"/>
        <end position="167"/>
    </location>
</feature>
<dbReference type="InterPro" id="IPR050194">
    <property type="entry name" value="Glycosyltransferase_grp1"/>
</dbReference>
<dbReference type="Gene3D" id="3.40.50.2000">
    <property type="entry name" value="Glycogen Phosphorylase B"/>
    <property type="match status" value="2"/>
</dbReference>
<name>A0A5J5GIF6_9RHOB</name>
<dbReference type="EMBL" id="VYQE01000003">
    <property type="protein sequence ID" value="KAA9007830.1"/>
    <property type="molecule type" value="Genomic_DNA"/>
</dbReference>
<dbReference type="SUPFAM" id="SSF53756">
    <property type="entry name" value="UDP-Glycosyltransferase/glycogen phosphorylase"/>
    <property type="match status" value="1"/>
</dbReference>
<dbReference type="InterPro" id="IPR001296">
    <property type="entry name" value="Glyco_trans_1"/>
</dbReference>
<keyword evidence="5" id="KW-1185">Reference proteome</keyword>
<dbReference type="PANTHER" id="PTHR45947:SF3">
    <property type="entry name" value="SULFOQUINOVOSYL TRANSFERASE SQD2"/>
    <property type="match status" value="1"/>
</dbReference>
<evidence type="ECO:0000259" key="2">
    <source>
        <dbReference type="Pfam" id="PF00534"/>
    </source>
</evidence>
<reference evidence="4 5" key="1">
    <citation type="submission" date="2019-09" db="EMBL/GenBank/DDBJ databases">
        <authorList>
            <person name="Park J.-S."/>
            <person name="Choi H.-J."/>
        </authorList>
    </citation>
    <scope>NUCLEOTIDE SEQUENCE [LARGE SCALE GENOMIC DNA]</scope>
    <source>
        <strain evidence="4 5">176SS1-4</strain>
    </source>
</reference>
<organism evidence="4 5">
    <name type="scientific">Histidinibacterium aquaticum</name>
    <dbReference type="NCBI Taxonomy" id="2613962"/>
    <lineage>
        <taxon>Bacteria</taxon>
        <taxon>Pseudomonadati</taxon>
        <taxon>Pseudomonadota</taxon>
        <taxon>Alphaproteobacteria</taxon>
        <taxon>Rhodobacterales</taxon>
        <taxon>Paracoccaceae</taxon>
        <taxon>Histidinibacterium</taxon>
    </lineage>
</organism>
<dbReference type="InterPro" id="IPR028098">
    <property type="entry name" value="Glyco_trans_4-like_N"/>
</dbReference>
<evidence type="ECO:0000256" key="1">
    <source>
        <dbReference type="SAM" id="MobiDB-lite"/>
    </source>
</evidence>
<evidence type="ECO:0000313" key="5">
    <source>
        <dbReference type="Proteomes" id="UP000326554"/>
    </source>
</evidence>
<keyword evidence="4" id="KW-0808">Transferase</keyword>
<protein>
    <submittedName>
        <fullName evidence="4">Glycosyltransferase family 4 protein</fullName>
    </submittedName>
</protein>
<dbReference type="Pfam" id="PF13439">
    <property type="entry name" value="Glyco_transf_4"/>
    <property type="match status" value="1"/>
</dbReference>
<comment type="caution">
    <text evidence="4">The sequence shown here is derived from an EMBL/GenBank/DDBJ whole genome shotgun (WGS) entry which is preliminary data.</text>
</comment>
<gene>
    <name evidence="4" type="ORF">F3S47_09900</name>
</gene>
<proteinExistence type="predicted"/>
<dbReference type="PANTHER" id="PTHR45947">
    <property type="entry name" value="SULFOQUINOVOSYL TRANSFERASE SQD2"/>
    <property type="match status" value="1"/>
</dbReference>
<accession>A0A5J5GIF6</accession>
<dbReference type="Proteomes" id="UP000326554">
    <property type="component" value="Unassembled WGS sequence"/>
</dbReference>
<feature type="domain" description="Glycosyl transferase family 1" evidence="2">
    <location>
        <begin position="180"/>
        <end position="300"/>
    </location>
</feature>
<evidence type="ECO:0000259" key="3">
    <source>
        <dbReference type="Pfam" id="PF13439"/>
    </source>
</evidence>